<comment type="subcellular location">
    <subcellularLocation>
        <location evidence="1">Membrane</location>
        <topology evidence="1">Multi-pass membrane protein</topology>
    </subcellularLocation>
</comment>
<keyword evidence="6 7" id="KW-0472">Membrane</keyword>
<dbReference type="Proteomes" id="UP000694865">
    <property type="component" value="Unplaced"/>
</dbReference>
<dbReference type="RefSeq" id="XP_006814443.1">
    <property type="nucleotide sequence ID" value="XM_006814380.1"/>
</dbReference>
<dbReference type="GeneID" id="102808635"/>
<evidence type="ECO:0000256" key="3">
    <source>
        <dbReference type="ARBA" id="ARBA00022692"/>
    </source>
</evidence>
<name>A0ABM0M352_SACKO</name>
<evidence type="ECO:0000256" key="6">
    <source>
        <dbReference type="ARBA" id="ARBA00023136"/>
    </source>
</evidence>
<sequence>MAEAEPKRNHRPPRKHGSVNAYLIKKTVSQGLLDVALLTSNAALLRVIILAGSDAIHFYYFLVTLLSLSIILQIVAAMLLFLRTRVDWEEDDERDRANCMNDWATLTVLVITIINIIIGGFTSDFNPGSVVTKNSPEPATNNKTVQQLLELLSSK</sequence>
<accession>A0ABM0M352</accession>
<comment type="similarity">
    <text evidence="2">Belongs to the ninjurin family.</text>
</comment>
<dbReference type="InterPro" id="IPR007007">
    <property type="entry name" value="Ninjurin"/>
</dbReference>
<keyword evidence="8" id="KW-1185">Reference proteome</keyword>
<feature type="transmembrane region" description="Helical" evidence="7">
    <location>
        <begin position="58"/>
        <end position="82"/>
    </location>
</feature>
<keyword evidence="5 7" id="KW-1133">Transmembrane helix</keyword>
<protein>
    <submittedName>
        <fullName evidence="9">Ninjurin-2-like</fullName>
    </submittedName>
</protein>
<feature type="transmembrane region" description="Helical" evidence="7">
    <location>
        <begin position="32"/>
        <end position="52"/>
    </location>
</feature>
<evidence type="ECO:0000313" key="9">
    <source>
        <dbReference type="RefSeq" id="XP_006814443.1"/>
    </source>
</evidence>
<evidence type="ECO:0000256" key="1">
    <source>
        <dbReference type="ARBA" id="ARBA00004141"/>
    </source>
</evidence>
<evidence type="ECO:0000256" key="4">
    <source>
        <dbReference type="ARBA" id="ARBA00022889"/>
    </source>
</evidence>
<feature type="transmembrane region" description="Helical" evidence="7">
    <location>
        <begin position="103"/>
        <end position="121"/>
    </location>
</feature>
<evidence type="ECO:0000256" key="7">
    <source>
        <dbReference type="SAM" id="Phobius"/>
    </source>
</evidence>
<evidence type="ECO:0000256" key="2">
    <source>
        <dbReference type="ARBA" id="ARBA00008141"/>
    </source>
</evidence>
<keyword evidence="3 7" id="KW-0812">Transmembrane</keyword>
<organism evidence="8 9">
    <name type="scientific">Saccoglossus kowalevskii</name>
    <name type="common">Acorn worm</name>
    <dbReference type="NCBI Taxonomy" id="10224"/>
    <lineage>
        <taxon>Eukaryota</taxon>
        <taxon>Metazoa</taxon>
        <taxon>Hemichordata</taxon>
        <taxon>Enteropneusta</taxon>
        <taxon>Harrimaniidae</taxon>
        <taxon>Saccoglossus</taxon>
    </lineage>
</organism>
<dbReference type="Pfam" id="PF04923">
    <property type="entry name" value="Ninjurin"/>
    <property type="match status" value="1"/>
</dbReference>
<reference evidence="9" key="1">
    <citation type="submission" date="2025-08" db="UniProtKB">
        <authorList>
            <consortium name="RefSeq"/>
        </authorList>
    </citation>
    <scope>IDENTIFICATION</scope>
    <source>
        <tissue evidence="9">Testes</tissue>
    </source>
</reference>
<evidence type="ECO:0000313" key="8">
    <source>
        <dbReference type="Proteomes" id="UP000694865"/>
    </source>
</evidence>
<keyword evidence="4" id="KW-0130">Cell adhesion</keyword>
<dbReference type="PANTHER" id="PTHR12316">
    <property type="entry name" value="NINJURIN-RELATED"/>
    <property type="match status" value="1"/>
</dbReference>
<evidence type="ECO:0000256" key="5">
    <source>
        <dbReference type="ARBA" id="ARBA00022989"/>
    </source>
</evidence>
<dbReference type="PANTHER" id="PTHR12316:SF17">
    <property type="entry name" value="NINJURIN C, ISOFORM D"/>
    <property type="match status" value="1"/>
</dbReference>
<proteinExistence type="inferred from homology"/>
<gene>
    <name evidence="9" type="primary">LOC102808635</name>
</gene>